<dbReference type="PATRIC" id="fig|1543721.4.peg.372"/>
<evidence type="ECO:0008006" key="3">
    <source>
        <dbReference type="Google" id="ProtNLM"/>
    </source>
</evidence>
<accession>A0A0F7JUK8</accession>
<organism evidence="1 2">
    <name type="scientific">Sedimenticola thiotaurini</name>
    <dbReference type="NCBI Taxonomy" id="1543721"/>
    <lineage>
        <taxon>Bacteria</taxon>
        <taxon>Pseudomonadati</taxon>
        <taxon>Pseudomonadota</taxon>
        <taxon>Gammaproteobacteria</taxon>
        <taxon>Chromatiales</taxon>
        <taxon>Sedimenticolaceae</taxon>
        <taxon>Sedimenticola</taxon>
    </lineage>
</organism>
<proteinExistence type="predicted"/>
<keyword evidence="2" id="KW-1185">Reference proteome</keyword>
<dbReference type="AlphaFoldDB" id="A0A0F7JUK8"/>
<name>A0A0F7JUK8_9GAMM</name>
<evidence type="ECO:0000313" key="2">
    <source>
        <dbReference type="Proteomes" id="UP000034410"/>
    </source>
</evidence>
<dbReference type="OrthoDB" id="5383458at2"/>
<protein>
    <recommendedName>
        <fullName evidence="3">Porin</fullName>
    </recommendedName>
</protein>
<dbReference type="KEGG" id="seds:AAY24_01755"/>
<gene>
    <name evidence="1" type="ORF">AAY24_01755</name>
</gene>
<dbReference type="EMBL" id="CP011412">
    <property type="protein sequence ID" value="AKH19277.1"/>
    <property type="molecule type" value="Genomic_DNA"/>
</dbReference>
<reference evidence="1 2" key="1">
    <citation type="journal article" date="2015" name="Genome Announc.">
        <title>Complete Genome Sequence of Sedimenticola thiotaurini Strain SIP-G1, a Polyphosphate- and Polyhydroxyalkanoate-Accumulating Sulfur-Oxidizing Gammaproteobacterium Isolated from Salt Marsh Sediments.</title>
        <authorList>
            <person name="Flood B.E."/>
            <person name="Jones D.S."/>
            <person name="Bailey J.V."/>
        </authorList>
    </citation>
    <scope>NUCLEOTIDE SEQUENCE [LARGE SCALE GENOMIC DNA]</scope>
    <source>
        <strain evidence="1 2">SIP-G1</strain>
    </source>
</reference>
<sequence length="413" mass="45650">MINLSGTVNSWLNRCWWAVLLLSLGSAQAVELTGRLSLLGNVVRAARGDTGYNSLDNDLLSSDQQSLRLMLENAGRKGDWSLHLKAARQHADGMALDYPHASSLFRYHELTGEWQGGNDGNRNTRIGYVLDRAVYQWRINNLTLGMGRQPVDWGSGRFWQPLNVFGAFAPTDLDTDFKPGIDALVLDWYPSPFTSVTAVHAFAPRDSHQIPNSQAIHLRSQIGERSEVALLAGEVIGNEIVGASFESDWGGLGWRLEAAHYQLQQSGQNALFWIAGIDYQFEEGTFLGIEWYQHGLGASDPAGLATLPTQQLVMYGLQPHLGRRLLGVTLERDITPLLRGSYLLLASPLGESDPQLGNSFLHQINLSYSLSNESDLLLSLQYASGKGLDPQANPRSEFGHLPGSLTLRFRTYF</sequence>
<dbReference type="Proteomes" id="UP000034410">
    <property type="component" value="Chromosome"/>
</dbReference>
<evidence type="ECO:0000313" key="1">
    <source>
        <dbReference type="EMBL" id="AKH19277.1"/>
    </source>
</evidence>